<dbReference type="InterPro" id="IPR002716">
    <property type="entry name" value="PIN_dom"/>
</dbReference>
<sequence length="185" mass="20971">MILALLDANVIFPAPIRDLLLSLAEDGHFKPFWTEEIHQEWKRNLLQKRPELDSKGLERTITLMNEAFPDASIEGYERRIEALSLKDPNDRHVLAAALEANTDYLVTVNLKDFKTSALKNEKPQVIHPDDFICLFISENPASVLDCFSRLVSRLKKPPQSKEDVLRTLTKIGLLNTAAKIRGLLA</sequence>
<dbReference type="PANTHER" id="PTHR34610:SF4">
    <property type="entry name" value="SLL8027 PROTEIN"/>
    <property type="match status" value="1"/>
</dbReference>
<feature type="domain" description="VapC50 C-terminal" evidence="2">
    <location>
        <begin position="128"/>
        <end position="181"/>
    </location>
</feature>
<evidence type="ECO:0000259" key="1">
    <source>
        <dbReference type="Pfam" id="PF13470"/>
    </source>
</evidence>
<name>K1KUL3_CECL9</name>
<protein>
    <submittedName>
        <fullName evidence="3">Uncharacterized protein</fullName>
    </submittedName>
</protein>
<dbReference type="InterPro" id="IPR002850">
    <property type="entry name" value="PIN_toxin-like"/>
</dbReference>
<dbReference type="InterPro" id="IPR058652">
    <property type="entry name" value="VapC50_C"/>
</dbReference>
<organism evidence="3 4">
    <name type="scientific">Cecembia lonarensis (strain CCUG 58316 / KCTC 22772 / LW9)</name>
    <dbReference type="NCBI Taxonomy" id="1225176"/>
    <lineage>
        <taxon>Bacteria</taxon>
        <taxon>Pseudomonadati</taxon>
        <taxon>Bacteroidota</taxon>
        <taxon>Cytophagia</taxon>
        <taxon>Cytophagales</taxon>
        <taxon>Cyclobacteriaceae</taxon>
        <taxon>Cecembia</taxon>
    </lineage>
</organism>
<gene>
    <name evidence="3" type="ORF">B879_03554</name>
</gene>
<keyword evidence="4" id="KW-1185">Reference proteome</keyword>
<dbReference type="OrthoDB" id="211933at2"/>
<proteinExistence type="predicted"/>
<dbReference type="Proteomes" id="UP000004478">
    <property type="component" value="Unassembled WGS sequence"/>
</dbReference>
<dbReference type="Pfam" id="PF13470">
    <property type="entry name" value="PIN_3"/>
    <property type="match status" value="1"/>
</dbReference>
<dbReference type="SUPFAM" id="SSF88723">
    <property type="entry name" value="PIN domain-like"/>
    <property type="match status" value="1"/>
</dbReference>
<evidence type="ECO:0000313" key="3">
    <source>
        <dbReference type="EMBL" id="EKB47845.1"/>
    </source>
</evidence>
<dbReference type="Pfam" id="PF26343">
    <property type="entry name" value="VapC50_C"/>
    <property type="match status" value="1"/>
</dbReference>
<dbReference type="RefSeq" id="WP_009186570.1">
    <property type="nucleotide sequence ID" value="NZ_AMGM01000086.1"/>
</dbReference>
<dbReference type="AlphaFoldDB" id="K1KUL3"/>
<evidence type="ECO:0000259" key="2">
    <source>
        <dbReference type="Pfam" id="PF26343"/>
    </source>
</evidence>
<dbReference type="PANTHER" id="PTHR34610">
    <property type="entry name" value="SSL7007 PROTEIN"/>
    <property type="match status" value="1"/>
</dbReference>
<evidence type="ECO:0000313" key="4">
    <source>
        <dbReference type="Proteomes" id="UP000004478"/>
    </source>
</evidence>
<accession>K1KUL3</accession>
<dbReference type="EMBL" id="AMGM01000086">
    <property type="protein sequence ID" value="EKB47845.1"/>
    <property type="molecule type" value="Genomic_DNA"/>
</dbReference>
<comment type="caution">
    <text evidence="3">The sequence shown here is derived from an EMBL/GenBank/DDBJ whole genome shotgun (WGS) entry which is preliminary data.</text>
</comment>
<dbReference type="PATRIC" id="fig|1225176.3.peg.3770"/>
<reference evidence="3 4" key="1">
    <citation type="journal article" date="2012" name="J. Bacteriol.">
        <title>Draft Genome Sequence of Cecembia lonarensis Strain LW9T, Isolated from Lonar Lake, a Haloalkaline Lake in India.</title>
        <authorList>
            <person name="Shivaji S."/>
            <person name="Ara S."/>
            <person name="Singh A."/>
            <person name="Pinnaka A.K."/>
        </authorList>
    </citation>
    <scope>NUCLEOTIDE SEQUENCE [LARGE SCALE GENOMIC DNA]</scope>
    <source>
        <strain evidence="3 4">LW9</strain>
    </source>
</reference>
<feature type="domain" description="PIN" evidence="1">
    <location>
        <begin position="5"/>
        <end position="110"/>
    </location>
</feature>
<dbReference type="InterPro" id="IPR029060">
    <property type="entry name" value="PIN-like_dom_sf"/>
</dbReference>